<evidence type="ECO:0000313" key="10">
    <source>
        <dbReference type="Proteomes" id="UP001431209"/>
    </source>
</evidence>
<accession>A0AAW2YHS0</accession>
<feature type="domain" description="ABC transporter family G" evidence="7">
    <location>
        <begin position="44"/>
        <end position="132"/>
    </location>
</feature>
<reference evidence="8 10" key="1">
    <citation type="submission" date="2024-03" db="EMBL/GenBank/DDBJ databases">
        <title>The Acrasis kona genome and developmental transcriptomes reveal deep origins of eukaryotic multicellular pathways.</title>
        <authorList>
            <person name="Sheikh S."/>
            <person name="Fu C.-J."/>
            <person name="Brown M.W."/>
            <person name="Baldauf S.L."/>
        </authorList>
    </citation>
    <scope>NUCLEOTIDE SEQUENCE [LARGE SCALE GENOMIC DNA]</scope>
    <source>
        <strain evidence="8 10">ATCC MYA-3509</strain>
    </source>
</reference>
<dbReference type="PANTHER" id="PTHR48041:SF91">
    <property type="entry name" value="ABC TRANSPORTER G FAMILY MEMBER 28"/>
    <property type="match status" value="1"/>
</dbReference>
<dbReference type="GO" id="GO:0016020">
    <property type="term" value="C:membrane"/>
    <property type="evidence" value="ECO:0007669"/>
    <property type="project" value="UniProtKB-SubCell"/>
</dbReference>
<dbReference type="InterPro" id="IPR027417">
    <property type="entry name" value="P-loop_NTPase"/>
</dbReference>
<evidence type="ECO:0000256" key="6">
    <source>
        <dbReference type="SAM" id="Phobius"/>
    </source>
</evidence>
<organism evidence="8 10">
    <name type="scientific">Acrasis kona</name>
    <dbReference type="NCBI Taxonomy" id="1008807"/>
    <lineage>
        <taxon>Eukaryota</taxon>
        <taxon>Discoba</taxon>
        <taxon>Heterolobosea</taxon>
        <taxon>Tetramitia</taxon>
        <taxon>Eutetramitia</taxon>
        <taxon>Acrasidae</taxon>
        <taxon>Acrasis</taxon>
    </lineage>
</organism>
<dbReference type="InterPro" id="IPR050352">
    <property type="entry name" value="ABCG_transporters"/>
</dbReference>
<dbReference type="Proteomes" id="UP001431209">
    <property type="component" value="Unassembled WGS sequence"/>
</dbReference>
<feature type="transmembrane region" description="Helical" evidence="6">
    <location>
        <begin position="172"/>
        <end position="191"/>
    </location>
</feature>
<evidence type="ECO:0000256" key="3">
    <source>
        <dbReference type="ARBA" id="ARBA00022692"/>
    </source>
</evidence>
<dbReference type="Pfam" id="PF19055">
    <property type="entry name" value="ABC2_membrane_7"/>
    <property type="match status" value="2"/>
</dbReference>
<evidence type="ECO:0000259" key="7">
    <source>
        <dbReference type="Pfam" id="PF19055"/>
    </source>
</evidence>
<feature type="transmembrane region" description="Helical" evidence="6">
    <location>
        <begin position="302"/>
        <end position="324"/>
    </location>
</feature>
<comment type="subcellular location">
    <subcellularLocation>
        <location evidence="1">Membrane</location>
        <topology evidence="1">Multi-pass membrane protein</topology>
    </subcellularLocation>
</comment>
<evidence type="ECO:0000256" key="5">
    <source>
        <dbReference type="ARBA" id="ARBA00023136"/>
    </source>
</evidence>
<evidence type="ECO:0000313" key="9">
    <source>
        <dbReference type="EMBL" id="KAL0478899.1"/>
    </source>
</evidence>
<dbReference type="SUPFAM" id="SSF52540">
    <property type="entry name" value="P-loop containing nucleoside triphosphate hydrolases"/>
    <property type="match status" value="1"/>
</dbReference>
<feature type="domain" description="ABC transporter family G" evidence="7">
    <location>
        <begin position="220"/>
        <end position="427"/>
    </location>
</feature>
<evidence type="ECO:0000256" key="1">
    <source>
        <dbReference type="ARBA" id="ARBA00004141"/>
    </source>
</evidence>
<keyword evidence="3 6" id="KW-0812">Transmembrane</keyword>
<feature type="transmembrane region" description="Helical" evidence="6">
    <location>
        <begin position="362"/>
        <end position="379"/>
    </location>
</feature>
<comment type="caution">
    <text evidence="8">The sequence shown here is derived from an EMBL/GenBank/DDBJ whole genome shotgun (WGS) entry which is preliminary data.</text>
</comment>
<dbReference type="PANTHER" id="PTHR48041">
    <property type="entry name" value="ABC TRANSPORTER G FAMILY MEMBER 28"/>
    <property type="match status" value="1"/>
</dbReference>
<dbReference type="EMBL" id="JAOPGA020000052">
    <property type="protein sequence ID" value="KAL0476500.1"/>
    <property type="molecule type" value="Genomic_DNA"/>
</dbReference>
<feature type="transmembrane region" description="Helical" evidence="6">
    <location>
        <begin position="409"/>
        <end position="427"/>
    </location>
</feature>
<feature type="transmembrane region" description="Helical" evidence="6">
    <location>
        <begin position="331"/>
        <end position="350"/>
    </location>
</feature>
<keyword evidence="5 6" id="KW-0472">Membrane</keyword>
<dbReference type="AlphaFoldDB" id="A0AAW2YHS0"/>
<feature type="transmembrane region" description="Helical" evidence="6">
    <location>
        <begin position="267"/>
        <end position="290"/>
    </location>
</feature>
<keyword evidence="2" id="KW-0813">Transport</keyword>
<name>A0AAW2YHS0_9EUKA</name>
<proteinExistence type="predicted"/>
<keyword evidence="10" id="KW-1185">Reference proteome</keyword>
<keyword evidence="4 6" id="KW-1133">Transmembrane helix</keyword>
<dbReference type="EMBL" id="JAOPGA020000476">
    <property type="protein sequence ID" value="KAL0478899.1"/>
    <property type="molecule type" value="Genomic_DNA"/>
</dbReference>
<dbReference type="GO" id="GO:0140359">
    <property type="term" value="F:ABC-type transporter activity"/>
    <property type="evidence" value="ECO:0007669"/>
    <property type="project" value="InterPro"/>
</dbReference>
<evidence type="ECO:0000256" key="2">
    <source>
        <dbReference type="ARBA" id="ARBA00022448"/>
    </source>
</evidence>
<gene>
    <name evidence="8" type="ORF">AKO1_004590</name>
    <name evidence="9" type="ORF">AKO1_010739</name>
</gene>
<sequence>MVTDPYVLFLDEPTSGLDSASSKEVCESLQSIANSGITVVTVIHQPRAEIFDMFDDLLLLGNNGTTVYLGPTSQVADYFSNLGFKCPDKVNTADYIIDVCAGNVIGTGAITADLLPEMWIKARQQVVEQNQEVISQEETTSEYVQPYPSIFVQFYVCLQRSMIQFIRTLSSFFLDNILVLISGLSLATMFIDKPYVGPLPEAITNTCPAELQGVCSLPQNDTIVGQNGMSMLAMALVSSMASLRVFGKEKAVFIRESESGLKVFSYFWAKDIATLPSVLIAPLVFLSVFYTLIKPRASFWEYYYAFLLVYWACYGLGYCVSIVWKPHLAQLAAVVHVFLFNIFSGAVLPFPEIQKMIVPLNYLPYCSFLFYCYQTLYVLEVKYYKDIYNVNKSLSLMGFTLNHTTRNPLIVLLLGLLLRFAALFMLWCSKPDSWFNHITGYLSNIKLYMTRFKNYLSKKKQKTNEYGIN</sequence>
<dbReference type="Gene3D" id="3.40.50.300">
    <property type="entry name" value="P-loop containing nucleotide triphosphate hydrolases"/>
    <property type="match status" value="1"/>
</dbReference>
<evidence type="ECO:0000313" key="8">
    <source>
        <dbReference type="EMBL" id="KAL0476500.1"/>
    </source>
</evidence>
<protein>
    <submittedName>
        <fullName evidence="8">ABCG24</fullName>
    </submittedName>
</protein>
<evidence type="ECO:0000256" key="4">
    <source>
        <dbReference type="ARBA" id="ARBA00022989"/>
    </source>
</evidence>
<dbReference type="InterPro" id="IPR043926">
    <property type="entry name" value="ABCG_dom"/>
</dbReference>